<evidence type="ECO:0000256" key="1">
    <source>
        <dbReference type="SAM" id="MobiDB-lite"/>
    </source>
</evidence>
<keyword evidence="4" id="KW-1185">Reference proteome</keyword>
<keyword evidence="2" id="KW-0472">Membrane</keyword>
<sequence>MSAVRPPADNRTGRPERSNAVGQDELERALREMLSRQVDMRPAPVLADPADRIVRRAGRARRRRVAAGTAAAAVATALATAALGQFGGPTGGTAGPVVVVVDPDATGAPPGPVDPPTGGPVRAEVDLVVGTTLTSTNGQRVDLTGVGPVERAQRVAGADGWLLVGPETLAGRTLWSVRPGTAPRVLLAGARAIALSPDGRQVAWRDGRELVAAGVVGGQLVATVRVPAPARAVPTGFLGATVVVRPDALRPGYALWRPGAGPVPPGTNHATTAVYGARPGGQLVAQVRSGQTRRACLALLDAARALAPIHTDCAVEISDDGRGVVSPDGRWLLLNGRAAGDGDDRALLVDLTGLGAAAVRPAGPPLTAEASWVSPTAAVYVDGAGELVRVRVDRVLAGEVATGDPVTGVAPGDRPVVVTGSAR</sequence>
<dbReference type="Proteomes" id="UP000199504">
    <property type="component" value="Unassembled WGS sequence"/>
</dbReference>
<reference evidence="4" key="1">
    <citation type="submission" date="2016-06" db="EMBL/GenBank/DDBJ databases">
        <authorList>
            <person name="Varghese N."/>
            <person name="Submissions Spin"/>
        </authorList>
    </citation>
    <scope>NUCLEOTIDE SEQUENCE [LARGE SCALE GENOMIC DNA]</scope>
    <source>
        <strain evidence="4">DSM 44830</strain>
    </source>
</reference>
<organism evidence="3 4">
    <name type="scientific">Micromonospora mirobrigensis</name>
    <dbReference type="NCBI Taxonomy" id="262898"/>
    <lineage>
        <taxon>Bacteria</taxon>
        <taxon>Bacillati</taxon>
        <taxon>Actinomycetota</taxon>
        <taxon>Actinomycetes</taxon>
        <taxon>Micromonosporales</taxon>
        <taxon>Micromonosporaceae</taxon>
        <taxon>Micromonospora</taxon>
    </lineage>
</organism>
<gene>
    <name evidence="3" type="ORF">GA0070564_101804</name>
</gene>
<protein>
    <recommendedName>
        <fullName evidence="5">WD40-like Beta Propeller Repeat</fullName>
    </recommendedName>
</protein>
<evidence type="ECO:0000313" key="3">
    <source>
        <dbReference type="EMBL" id="SCE76598.1"/>
    </source>
</evidence>
<keyword evidence="2" id="KW-0812">Transmembrane</keyword>
<evidence type="ECO:0000256" key="2">
    <source>
        <dbReference type="SAM" id="Phobius"/>
    </source>
</evidence>
<name>A0A1C4UXZ4_9ACTN</name>
<dbReference type="OrthoDB" id="3403802at2"/>
<dbReference type="RefSeq" id="WP_091602585.1">
    <property type="nucleotide sequence ID" value="NZ_FMCX01000001.1"/>
</dbReference>
<dbReference type="AlphaFoldDB" id="A0A1C4UXZ4"/>
<evidence type="ECO:0008006" key="5">
    <source>
        <dbReference type="Google" id="ProtNLM"/>
    </source>
</evidence>
<dbReference type="EMBL" id="FMCX01000001">
    <property type="protein sequence ID" value="SCE76598.1"/>
    <property type="molecule type" value="Genomic_DNA"/>
</dbReference>
<feature type="transmembrane region" description="Helical" evidence="2">
    <location>
        <begin position="65"/>
        <end position="86"/>
    </location>
</feature>
<evidence type="ECO:0000313" key="4">
    <source>
        <dbReference type="Proteomes" id="UP000199504"/>
    </source>
</evidence>
<feature type="region of interest" description="Disordered" evidence="1">
    <location>
        <begin position="1"/>
        <end position="24"/>
    </location>
</feature>
<keyword evidence="2" id="KW-1133">Transmembrane helix</keyword>
<accession>A0A1C4UXZ4</accession>
<proteinExistence type="predicted"/>
<dbReference type="STRING" id="262898.GA0070564_101804"/>